<sequence>LNFEKHISNTQTKAYKALKAISKITQAKKSPNQEAHILLYTTLVRPMLDYGAECVVSAGNKVEKTYSPIQRQALLAATGCLERTSTEALEAITGVLPIDIHLTCRQAQTYLRLTTKHTGNAIYDTISHMSTRKSNTQTGTPIHLLQTRFNEMKGDIDEHMMDKEPYYDARLPPFAIGSITGTFVTETNTTEGKDKARSKILDILTEITSSTTPTTVIFTDGSALGNPGPTGCAAVIYERWGHTEPFAVRKAVAAKSNNYEGELEGLHLAIDTITRRQTTSKRVLILCDCKAAIENVIGVQQVEAYNALVHTIRNKLQALRQQGITTQITWCPGHMGISGNEIADNEAKLAANEASTNPQNSTSWTKHQAMKHIETKAHERWDRRTELNMTSQHMLKIGTNMKKKGRALGRRSTQVTINQLVSGHTRLNAYQNWKNPEVSPYCPNCDALETTNHYLYHCPRYENERHHMLMEADNIHETYNTAKEDRDTDIVTLAGMRVGLPEGANNQMYLALSRYIESTRRFDVLS</sequence>
<dbReference type="InterPro" id="IPR002156">
    <property type="entry name" value="RNaseH_domain"/>
</dbReference>
<dbReference type="GO" id="GO:0003676">
    <property type="term" value="F:nucleic acid binding"/>
    <property type="evidence" value="ECO:0007669"/>
    <property type="project" value="InterPro"/>
</dbReference>
<accession>A0A6P5AUP7</accession>
<dbReference type="CDD" id="cd09276">
    <property type="entry name" value="Rnase_HI_RT_non_LTR"/>
    <property type="match status" value="1"/>
</dbReference>
<evidence type="ECO:0000313" key="2">
    <source>
        <dbReference type="Proteomes" id="UP000515135"/>
    </source>
</evidence>
<dbReference type="Gene3D" id="3.30.420.10">
    <property type="entry name" value="Ribonuclease H-like superfamily/Ribonuclease H"/>
    <property type="match status" value="1"/>
</dbReference>
<evidence type="ECO:0000259" key="1">
    <source>
        <dbReference type="PROSITE" id="PS50879"/>
    </source>
</evidence>
<dbReference type="InterPro" id="IPR036397">
    <property type="entry name" value="RNaseH_sf"/>
</dbReference>
<feature type="non-terminal residue" evidence="3">
    <location>
        <position position="1"/>
    </location>
</feature>
<name>A0A6P5AUP7_BRABE</name>
<feature type="domain" description="RNase H type-1" evidence="1">
    <location>
        <begin position="211"/>
        <end position="352"/>
    </location>
</feature>
<dbReference type="InterPro" id="IPR012337">
    <property type="entry name" value="RNaseH-like_sf"/>
</dbReference>
<dbReference type="Proteomes" id="UP000515135">
    <property type="component" value="Unplaced"/>
</dbReference>
<evidence type="ECO:0000313" key="3">
    <source>
        <dbReference type="RefSeq" id="XP_019646802.1"/>
    </source>
</evidence>
<dbReference type="RefSeq" id="XP_019646802.1">
    <property type="nucleotide sequence ID" value="XM_019791243.1"/>
</dbReference>
<dbReference type="AlphaFoldDB" id="A0A6P5AUP7"/>
<dbReference type="GeneID" id="109487260"/>
<keyword evidence="2" id="KW-1185">Reference proteome</keyword>
<dbReference type="SUPFAM" id="SSF53098">
    <property type="entry name" value="Ribonuclease H-like"/>
    <property type="match status" value="1"/>
</dbReference>
<dbReference type="Pfam" id="PF00075">
    <property type="entry name" value="RNase_H"/>
    <property type="match status" value="1"/>
</dbReference>
<protein>
    <submittedName>
        <fullName evidence="3">Uncharacterized protein LOC109487260</fullName>
    </submittedName>
</protein>
<dbReference type="KEGG" id="bbel:109487260"/>
<reference evidence="3" key="1">
    <citation type="submission" date="2025-08" db="UniProtKB">
        <authorList>
            <consortium name="RefSeq"/>
        </authorList>
    </citation>
    <scope>IDENTIFICATION</scope>
    <source>
        <tissue evidence="3">Gonad</tissue>
    </source>
</reference>
<dbReference type="PROSITE" id="PS50879">
    <property type="entry name" value="RNASE_H_1"/>
    <property type="match status" value="1"/>
</dbReference>
<dbReference type="GO" id="GO:0004523">
    <property type="term" value="F:RNA-DNA hybrid ribonuclease activity"/>
    <property type="evidence" value="ECO:0007669"/>
    <property type="project" value="InterPro"/>
</dbReference>
<proteinExistence type="predicted"/>
<gene>
    <name evidence="3" type="primary">LOC109487260</name>
</gene>
<dbReference type="OrthoDB" id="6147158at2759"/>
<organism evidence="2 3">
    <name type="scientific">Branchiostoma belcheri</name>
    <name type="common">Amphioxus</name>
    <dbReference type="NCBI Taxonomy" id="7741"/>
    <lineage>
        <taxon>Eukaryota</taxon>
        <taxon>Metazoa</taxon>
        <taxon>Chordata</taxon>
        <taxon>Cephalochordata</taxon>
        <taxon>Leptocardii</taxon>
        <taxon>Amphioxiformes</taxon>
        <taxon>Branchiostomatidae</taxon>
        <taxon>Branchiostoma</taxon>
    </lineage>
</organism>